<dbReference type="Proteomes" id="UP000199170">
    <property type="component" value="Unassembled WGS sequence"/>
</dbReference>
<name>A0A1H3IXI5_9EURY</name>
<sequence length="120" mass="13535">MWILENVPGARDHLENPVQFCGSAFGLGVRKHRLFETSFFAHGTPCSHPEKFDYAIGDREAPVTGYRQAHGLSPRAPLPAKALREVIPLAYIHELLDQYTHYAPHTYETTHSADHTPKCQ</sequence>
<dbReference type="STRING" id="660517.SAMN04487946_11130"/>
<evidence type="ECO:0000313" key="2">
    <source>
        <dbReference type="Proteomes" id="UP000199170"/>
    </source>
</evidence>
<gene>
    <name evidence="1" type="ORF">SAMN04487946_11130</name>
</gene>
<dbReference type="AlphaFoldDB" id="A0A1H3IXI5"/>
<accession>A0A1H3IXI5</accession>
<dbReference type="EMBL" id="FNPB01000011">
    <property type="protein sequence ID" value="SDY31908.1"/>
    <property type="molecule type" value="Genomic_DNA"/>
</dbReference>
<proteinExistence type="predicted"/>
<keyword evidence="2" id="KW-1185">Reference proteome</keyword>
<evidence type="ECO:0000313" key="1">
    <source>
        <dbReference type="EMBL" id="SDY31908.1"/>
    </source>
</evidence>
<reference evidence="2" key="1">
    <citation type="submission" date="2016-10" db="EMBL/GenBank/DDBJ databases">
        <authorList>
            <person name="Varghese N."/>
            <person name="Submissions S."/>
        </authorList>
    </citation>
    <scope>NUCLEOTIDE SEQUENCE [LARGE SCALE GENOMIC DNA]</scope>
    <source>
        <strain evidence="2">CGMCC 1.10118</strain>
    </source>
</reference>
<protein>
    <recommendedName>
        <fullName evidence="3">DNA (cytosine-5-)-methyltransferase</fullName>
    </recommendedName>
</protein>
<evidence type="ECO:0008006" key="3">
    <source>
        <dbReference type="Google" id="ProtNLM"/>
    </source>
</evidence>
<organism evidence="1 2">
    <name type="scientific">Halobellus clavatus</name>
    <dbReference type="NCBI Taxonomy" id="660517"/>
    <lineage>
        <taxon>Archaea</taxon>
        <taxon>Methanobacteriati</taxon>
        <taxon>Methanobacteriota</taxon>
        <taxon>Stenosarchaea group</taxon>
        <taxon>Halobacteria</taxon>
        <taxon>Halobacteriales</taxon>
        <taxon>Haloferacaceae</taxon>
        <taxon>Halobellus</taxon>
    </lineage>
</organism>